<gene>
    <name evidence="1" type="ORF">BECKFM1743C_GA0114222_103588</name>
</gene>
<sequence length="59" mass="6963">MGKNSFRINLLSVWRELLVANRLMTVSPFRQTIIDVILDYQVFGDNLMRFFDAEVMPKL</sequence>
<organism evidence="1">
    <name type="scientific">Candidatus Kentrum sp. FM</name>
    <dbReference type="NCBI Taxonomy" id="2126340"/>
    <lineage>
        <taxon>Bacteria</taxon>
        <taxon>Pseudomonadati</taxon>
        <taxon>Pseudomonadota</taxon>
        <taxon>Gammaproteobacteria</taxon>
        <taxon>Candidatus Kentrum</taxon>
    </lineage>
</organism>
<evidence type="ECO:0000313" key="1">
    <source>
        <dbReference type="EMBL" id="VFJ64025.1"/>
    </source>
</evidence>
<dbReference type="EMBL" id="CAADFA010000358">
    <property type="protein sequence ID" value="VFJ64025.1"/>
    <property type="molecule type" value="Genomic_DNA"/>
</dbReference>
<name>A0A450TBA8_9GAMM</name>
<accession>A0A450TBA8</accession>
<proteinExistence type="predicted"/>
<dbReference type="AlphaFoldDB" id="A0A450TBA8"/>
<protein>
    <submittedName>
        <fullName evidence="1">Uncharacterized protein</fullName>
    </submittedName>
</protein>
<reference evidence="1" key="1">
    <citation type="submission" date="2019-02" db="EMBL/GenBank/DDBJ databases">
        <authorList>
            <person name="Gruber-Vodicka R. H."/>
            <person name="Seah K. B. B."/>
        </authorList>
    </citation>
    <scope>NUCLEOTIDE SEQUENCE</scope>
    <source>
        <strain evidence="1">BECK_BZ165</strain>
    </source>
</reference>